<evidence type="ECO:0000256" key="3">
    <source>
        <dbReference type="ARBA" id="ARBA00022670"/>
    </source>
</evidence>
<dbReference type="Pfam" id="PF00400">
    <property type="entry name" value="WD40"/>
    <property type="match status" value="2"/>
</dbReference>
<dbReference type="GO" id="GO:0008233">
    <property type="term" value="F:peptidase activity"/>
    <property type="evidence" value="ECO:0007669"/>
    <property type="project" value="UniProtKB-KW"/>
</dbReference>
<accession>A0A4P9ZMX8</accession>
<dbReference type="Pfam" id="PF01546">
    <property type="entry name" value="Peptidase_M20"/>
    <property type="match status" value="1"/>
</dbReference>
<evidence type="ECO:0000259" key="9">
    <source>
        <dbReference type="Pfam" id="PF07687"/>
    </source>
</evidence>
<keyword evidence="2 7" id="KW-0853">WD repeat</keyword>
<dbReference type="SUPFAM" id="SSF50978">
    <property type="entry name" value="WD40 repeat-like"/>
    <property type="match status" value="1"/>
</dbReference>
<evidence type="ECO:0000313" key="10">
    <source>
        <dbReference type="EMBL" id="RKP34448.1"/>
    </source>
</evidence>
<dbReference type="PROSITE" id="PS00678">
    <property type="entry name" value="WD_REPEATS_1"/>
    <property type="match status" value="1"/>
</dbReference>
<dbReference type="InterPro" id="IPR001680">
    <property type="entry name" value="WD40_rpt"/>
</dbReference>
<organism evidence="10 11">
    <name type="scientific">Dimargaris cristalligena</name>
    <dbReference type="NCBI Taxonomy" id="215637"/>
    <lineage>
        <taxon>Eukaryota</taxon>
        <taxon>Fungi</taxon>
        <taxon>Fungi incertae sedis</taxon>
        <taxon>Zoopagomycota</taxon>
        <taxon>Kickxellomycotina</taxon>
        <taxon>Dimargaritomycetes</taxon>
        <taxon>Dimargaritales</taxon>
        <taxon>Dimargaritaceae</taxon>
        <taxon>Dimargaris</taxon>
    </lineage>
</organism>
<dbReference type="EMBL" id="ML003198">
    <property type="protein sequence ID" value="RKP34448.1"/>
    <property type="molecule type" value="Genomic_DNA"/>
</dbReference>
<dbReference type="Proteomes" id="UP000268162">
    <property type="component" value="Unassembled WGS sequence"/>
</dbReference>
<gene>
    <name evidence="10" type="ORF">BJ085DRAFT_21959</name>
</gene>
<keyword evidence="6" id="KW-0378">Hydrolase</keyword>
<evidence type="ECO:0000256" key="6">
    <source>
        <dbReference type="ARBA" id="ARBA00022801"/>
    </source>
</evidence>
<dbReference type="AlphaFoldDB" id="A0A4P9ZMX8"/>
<dbReference type="Pfam" id="PF07687">
    <property type="entry name" value="M20_dimer"/>
    <property type="match status" value="1"/>
</dbReference>
<dbReference type="PANTHER" id="PTHR43270:SF8">
    <property type="entry name" value="DI- AND TRIPEPTIDASE DUG2-RELATED"/>
    <property type="match status" value="1"/>
</dbReference>
<feature type="repeat" description="WD" evidence="7">
    <location>
        <begin position="47"/>
        <end position="82"/>
    </location>
</feature>
<dbReference type="PANTHER" id="PTHR43270">
    <property type="entry name" value="BETA-ALA-HIS DIPEPTIDASE"/>
    <property type="match status" value="1"/>
</dbReference>
<evidence type="ECO:0000313" key="11">
    <source>
        <dbReference type="Proteomes" id="UP000268162"/>
    </source>
</evidence>
<evidence type="ECO:0000256" key="1">
    <source>
        <dbReference type="ARBA" id="ARBA00006247"/>
    </source>
</evidence>
<dbReference type="InterPro" id="IPR019775">
    <property type="entry name" value="WD40_repeat_CS"/>
</dbReference>
<dbReference type="InterPro" id="IPR017149">
    <property type="entry name" value="GSH_degradosome_Dug2"/>
</dbReference>
<feature type="domain" description="Peptidase M20 dimerisation" evidence="9">
    <location>
        <begin position="560"/>
        <end position="711"/>
    </location>
</feature>
<dbReference type="PROSITE" id="PS50294">
    <property type="entry name" value="WD_REPEATS_REGION"/>
    <property type="match status" value="1"/>
</dbReference>
<sequence>MQCYQSLYHKDHSVLSLAATQEYIFCGTQGSCIHAWGAQDFLPKKVLTGHTGSVFSLVLDVGHHTLYSASGDGTVRAWDTTTLTCRFVLHSGPNVGDILSLAYCPQFDTLFMGCQNTSIQWFSPSSPDSRPKSPKELEHISQNSKFFDSATSQTFALELDPSVEHYVVFDNNIQPHSHYGHVYSLLLGSLPNQGADPVLFSGSGDGEVKLWSVSASGISPLRSLKGDITNIFAMTLSEGLLFCGCQDGLIKIWDLETNQMMLRLKAHSDDVLTLVSAYPNLYSASADGSIKIWDRNFQCLWETDGPEGIVLTSILSGPYLVTGSSDQVVKFWHLPEHALGVPPSPHSSLTRPALLTTLEKWITYSSISGSPRYQHDCRRAARFLKTTCEQLGAESRLIPGGYGQNPLVFARFRANAPPDLTNLSLHPGRAPSATDSPSPGSKNAETPTVLVYGHYDVFSVDESLWDSPPFEMHGRDGFLYGRGVTDDKGPILAMLYAVFELHQAQELAHNVEFLIEGEEENGSVGLKEAVQGAGGLFGRPSVILLSNSYWIGEDLPCLTYGLRGAIHSTIQVICDRKDVHSGVSGGAVVEPLQIVLKLVSQLVDDQGRVSIPEFYDSVAPPQRVEDTYYRQIVQRIENRPLDEAELEKLKARLMARWRFPSLTVHKVDVSGPQSNDSIIPHSAQASVSLRVVPNQAIDTVAAQFTEHVQRLFDQLFPGLSPASASGCRLNVTIRNTADWWLGDTTNAYFQAAEQAITNQWGTKPMYIREGGTIGAVPWLEHHFESSAVNIPLGQSSDQAHLSNERIRLKNLLKGKEVMKDFFRGIGQPQAQTSVSENSAIVSPMVAATNTNEATESNSAKPDSDAGLEV</sequence>
<evidence type="ECO:0000256" key="7">
    <source>
        <dbReference type="PROSITE-ProRule" id="PRU00221"/>
    </source>
</evidence>
<name>A0A4P9ZMX8_9FUNG</name>
<evidence type="ECO:0000256" key="4">
    <source>
        <dbReference type="ARBA" id="ARBA00022723"/>
    </source>
</evidence>
<keyword evidence="4" id="KW-0479">Metal-binding</keyword>
<dbReference type="InterPro" id="IPR036322">
    <property type="entry name" value="WD40_repeat_dom_sf"/>
</dbReference>
<dbReference type="Gene3D" id="2.130.10.10">
    <property type="entry name" value="YVTN repeat-like/Quinoprotein amine dehydrogenase"/>
    <property type="match status" value="2"/>
</dbReference>
<dbReference type="InterPro" id="IPR002933">
    <property type="entry name" value="Peptidase_M20"/>
</dbReference>
<dbReference type="Gene3D" id="3.30.70.360">
    <property type="match status" value="1"/>
</dbReference>
<dbReference type="InterPro" id="IPR015943">
    <property type="entry name" value="WD40/YVTN_repeat-like_dom_sf"/>
</dbReference>
<dbReference type="GO" id="GO:0006751">
    <property type="term" value="P:glutathione catabolic process"/>
    <property type="evidence" value="ECO:0007669"/>
    <property type="project" value="InterPro"/>
</dbReference>
<comment type="similarity">
    <text evidence="1">Belongs to the peptidase M20A family.</text>
</comment>
<dbReference type="PIRSF" id="PIRSF037237">
    <property type="entry name" value="Peptidase_WD_repeats_DUG2"/>
    <property type="match status" value="1"/>
</dbReference>
<feature type="compositionally biased region" description="Polar residues" evidence="8">
    <location>
        <begin position="433"/>
        <end position="445"/>
    </location>
</feature>
<dbReference type="InterPro" id="IPR011650">
    <property type="entry name" value="Peptidase_M20_dimer"/>
</dbReference>
<dbReference type="SUPFAM" id="SSF53187">
    <property type="entry name" value="Zn-dependent exopeptidases"/>
    <property type="match status" value="1"/>
</dbReference>
<dbReference type="PROSITE" id="PS50082">
    <property type="entry name" value="WD_REPEATS_2"/>
    <property type="match status" value="3"/>
</dbReference>
<reference evidence="11" key="1">
    <citation type="journal article" date="2018" name="Nat. Microbiol.">
        <title>Leveraging single-cell genomics to expand the fungal tree of life.</title>
        <authorList>
            <person name="Ahrendt S.R."/>
            <person name="Quandt C.A."/>
            <person name="Ciobanu D."/>
            <person name="Clum A."/>
            <person name="Salamov A."/>
            <person name="Andreopoulos B."/>
            <person name="Cheng J.F."/>
            <person name="Woyke T."/>
            <person name="Pelin A."/>
            <person name="Henrissat B."/>
            <person name="Reynolds N.K."/>
            <person name="Benny G.L."/>
            <person name="Smith M.E."/>
            <person name="James T.Y."/>
            <person name="Grigoriev I.V."/>
        </authorList>
    </citation>
    <scope>NUCLEOTIDE SEQUENCE [LARGE SCALE GENOMIC DNA]</scope>
    <source>
        <strain evidence="11">RSA 468</strain>
    </source>
</reference>
<dbReference type="InterPro" id="IPR020472">
    <property type="entry name" value="WD40_PAC1"/>
</dbReference>
<dbReference type="STRING" id="215637.A0A4P9ZMX8"/>
<protein>
    <recommendedName>
        <fullName evidence="9">Peptidase M20 dimerisation domain-containing protein</fullName>
    </recommendedName>
</protein>
<evidence type="ECO:0000256" key="5">
    <source>
        <dbReference type="ARBA" id="ARBA00022737"/>
    </source>
</evidence>
<dbReference type="GO" id="GO:0046872">
    <property type="term" value="F:metal ion binding"/>
    <property type="evidence" value="ECO:0007669"/>
    <property type="project" value="UniProtKB-KW"/>
</dbReference>
<proteinExistence type="inferred from homology"/>
<dbReference type="Gene3D" id="3.40.630.10">
    <property type="entry name" value="Zn peptidases"/>
    <property type="match status" value="2"/>
</dbReference>
<feature type="repeat" description="WD" evidence="7">
    <location>
        <begin position="264"/>
        <end position="294"/>
    </location>
</feature>
<dbReference type="GO" id="GO:0006508">
    <property type="term" value="P:proteolysis"/>
    <property type="evidence" value="ECO:0007669"/>
    <property type="project" value="UniProtKB-KW"/>
</dbReference>
<dbReference type="InterPro" id="IPR051458">
    <property type="entry name" value="Cyt/Met_Dipeptidase"/>
</dbReference>
<dbReference type="SMART" id="SM00320">
    <property type="entry name" value="WD40"/>
    <property type="match status" value="6"/>
</dbReference>
<feature type="region of interest" description="Disordered" evidence="8">
    <location>
        <begin position="420"/>
        <end position="445"/>
    </location>
</feature>
<dbReference type="PRINTS" id="PR00320">
    <property type="entry name" value="GPROTEINBRPT"/>
</dbReference>
<feature type="repeat" description="WD" evidence="7">
    <location>
        <begin position="224"/>
        <end position="263"/>
    </location>
</feature>
<evidence type="ECO:0000256" key="8">
    <source>
        <dbReference type="SAM" id="MobiDB-lite"/>
    </source>
</evidence>
<keyword evidence="3" id="KW-0645">Protease</keyword>
<keyword evidence="11" id="KW-1185">Reference proteome</keyword>
<evidence type="ECO:0000256" key="2">
    <source>
        <dbReference type="ARBA" id="ARBA00022574"/>
    </source>
</evidence>
<feature type="region of interest" description="Disordered" evidence="8">
    <location>
        <begin position="848"/>
        <end position="869"/>
    </location>
</feature>
<feature type="compositionally biased region" description="Polar residues" evidence="8">
    <location>
        <begin position="848"/>
        <end position="860"/>
    </location>
</feature>
<keyword evidence="5" id="KW-0677">Repeat</keyword>